<name>W4P3G9_9BACE</name>
<reference evidence="1 2" key="1">
    <citation type="journal article" date="2014" name="Genome Announc.">
        <title>Draft Genome Sequences of Three Strains of Bacteroides pyogenes Isolated from a Cat and Swine.</title>
        <authorList>
            <person name="Sakamoto M."/>
            <person name="Oshima K."/>
            <person name="Suda W."/>
            <person name="Kitamura K."/>
            <person name="Iida T."/>
            <person name="Hattori M."/>
            <person name="Ohkuma M."/>
        </authorList>
    </citation>
    <scope>NUCLEOTIDE SEQUENCE [LARGE SCALE GENOMIC DNA]</scope>
    <source>
        <strain evidence="1 2">JCM 6292</strain>
    </source>
</reference>
<evidence type="ECO:0000313" key="1">
    <source>
        <dbReference type="EMBL" id="GAE14207.1"/>
    </source>
</evidence>
<gene>
    <name evidence="1" type="ORF">JCM6292_313</name>
</gene>
<keyword evidence="1" id="KW-0675">Receptor</keyword>
<evidence type="ECO:0000313" key="2">
    <source>
        <dbReference type="Proteomes" id="UP000018861"/>
    </source>
</evidence>
<sequence length="88" mass="10162">MPRLTTLENMNNYRASSLWYRDGSFIKLRNLLVAYTFPKSQTRFADLKVFVQGTNLFSLDNIGFADPEQLGIAYPSTRSYWAGIKLNF</sequence>
<dbReference type="Proteomes" id="UP000018861">
    <property type="component" value="Unassembled WGS sequence"/>
</dbReference>
<dbReference type="AlphaFoldDB" id="W4P3G9"/>
<comment type="caution">
    <text evidence="1">The sequence shown here is derived from an EMBL/GenBank/DDBJ whole genome shotgun (WGS) entry which is preliminary data.</text>
</comment>
<dbReference type="EMBL" id="BAIQ01000002">
    <property type="protein sequence ID" value="GAE14207.1"/>
    <property type="molecule type" value="Genomic_DNA"/>
</dbReference>
<protein>
    <submittedName>
        <fullName evidence="1">TonB-dependent receptor</fullName>
    </submittedName>
</protein>
<proteinExistence type="predicted"/>
<organism evidence="1 2">
    <name type="scientific">Bacteroides pyogenes JCM 6292</name>
    <dbReference type="NCBI Taxonomy" id="1235809"/>
    <lineage>
        <taxon>Bacteria</taxon>
        <taxon>Pseudomonadati</taxon>
        <taxon>Bacteroidota</taxon>
        <taxon>Bacteroidia</taxon>
        <taxon>Bacteroidales</taxon>
        <taxon>Bacteroidaceae</taxon>
        <taxon>Bacteroides</taxon>
    </lineage>
</organism>
<accession>W4P3G9</accession>